<dbReference type="Gene3D" id="1.10.10.10">
    <property type="entry name" value="Winged helix-like DNA-binding domain superfamily/Winged helix DNA-binding domain"/>
    <property type="match status" value="1"/>
</dbReference>
<evidence type="ECO:0000313" key="2">
    <source>
        <dbReference type="Proteomes" id="UP000003900"/>
    </source>
</evidence>
<protein>
    <submittedName>
        <fullName evidence="1">RNA polymerase ECF-type sigma factor</fullName>
    </submittedName>
</protein>
<organism evidence="1 2">
    <name type="scientific">Paenibacillus dendritiformis C454</name>
    <dbReference type="NCBI Taxonomy" id="1131935"/>
    <lineage>
        <taxon>Bacteria</taxon>
        <taxon>Bacillati</taxon>
        <taxon>Bacillota</taxon>
        <taxon>Bacilli</taxon>
        <taxon>Bacillales</taxon>
        <taxon>Paenibacillaceae</taxon>
        <taxon>Paenibacillus</taxon>
    </lineage>
</organism>
<name>H3SJD8_9BACL</name>
<dbReference type="InterPro" id="IPR036388">
    <property type="entry name" value="WH-like_DNA-bd_sf"/>
</dbReference>
<evidence type="ECO:0000313" key="1">
    <source>
        <dbReference type="EMBL" id="EHQ60831.1"/>
    </source>
</evidence>
<keyword evidence="2" id="KW-1185">Reference proteome</keyword>
<dbReference type="Proteomes" id="UP000003900">
    <property type="component" value="Unassembled WGS sequence"/>
</dbReference>
<gene>
    <name evidence="1" type="ORF">PDENDC454_18223</name>
</gene>
<reference evidence="1 2" key="1">
    <citation type="journal article" date="2012" name="J. Bacteriol.">
        <title>Genome Sequence of the Pattern-Forming Social Bacterium Paenibacillus dendritiformis C454 Chiral Morphotype.</title>
        <authorList>
            <person name="Sirota-Madi A."/>
            <person name="Olender T."/>
            <person name="Helman Y."/>
            <person name="Brainis I."/>
            <person name="Finkelshtein A."/>
            <person name="Roth D."/>
            <person name="Hagai E."/>
            <person name="Leshkowitz D."/>
            <person name="Brodsky L."/>
            <person name="Galatenko V."/>
            <person name="Nikolaev V."/>
            <person name="Gutnick D.L."/>
            <person name="Lancet D."/>
            <person name="Ben-Jacob E."/>
        </authorList>
    </citation>
    <scope>NUCLEOTIDE SEQUENCE [LARGE SCALE GENOMIC DNA]</scope>
    <source>
        <strain evidence="1 2">C454</strain>
    </source>
</reference>
<dbReference type="STRING" id="1131935.PDENDC454_18223"/>
<comment type="caution">
    <text evidence="1">The sequence shown here is derived from an EMBL/GenBank/DDBJ whole genome shotgun (WGS) entry which is preliminary data.</text>
</comment>
<dbReference type="InterPro" id="IPR013324">
    <property type="entry name" value="RNA_pol_sigma_r3/r4-like"/>
</dbReference>
<proteinExistence type="predicted"/>
<dbReference type="AlphaFoldDB" id="H3SJD8"/>
<accession>H3SJD8</accession>
<dbReference type="SUPFAM" id="SSF88659">
    <property type="entry name" value="Sigma3 and sigma4 domains of RNA polymerase sigma factors"/>
    <property type="match status" value="1"/>
</dbReference>
<sequence>MSVLSGRWSFSYTGLPEIPAACSDASEYDLIDLRDAVDQLDESLRDAVMLYYFRDMPLKKDCRAAGHIGRGVKNRLYRARHILAQRTTNFRTSSNSRCRSNWMEWRKSRMNSEFP</sequence>
<dbReference type="EMBL" id="AHKH01000055">
    <property type="protein sequence ID" value="EHQ60831.1"/>
    <property type="molecule type" value="Genomic_DNA"/>
</dbReference>